<dbReference type="EMBL" id="CAVMJV010000022">
    <property type="protein sequence ID" value="CAK5072650.1"/>
    <property type="molecule type" value="Genomic_DNA"/>
</dbReference>
<keyword evidence="2" id="KW-1185">Reference proteome</keyword>
<gene>
    <name evidence="1" type="ORF">MENTE1834_LOCUS19338</name>
</gene>
<evidence type="ECO:0000313" key="1">
    <source>
        <dbReference type="EMBL" id="CAK5072650.1"/>
    </source>
</evidence>
<accession>A0ACB0Z191</accession>
<dbReference type="Proteomes" id="UP001497535">
    <property type="component" value="Unassembled WGS sequence"/>
</dbReference>
<sequence length="70" mass="8085">MPVSCPTNNTSVEKFWIPLFDDQTLDLESKKKSQLLVIEYLQGFQLLRTEMICHKCIAMSGVLIQVHLFN</sequence>
<protein>
    <submittedName>
        <fullName evidence="1">Uncharacterized protein</fullName>
    </submittedName>
</protein>
<evidence type="ECO:0000313" key="2">
    <source>
        <dbReference type="Proteomes" id="UP001497535"/>
    </source>
</evidence>
<reference evidence="1" key="1">
    <citation type="submission" date="2023-11" db="EMBL/GenBank/DDBJ databases">
        <authorList>
            <person name="Poullet M."/>
        </authorList>
    </citation>
    <scope>NUCLEOTIDE SEQUENCE</scope>
    <source>
        <strain evidence="1">E1834</strain>
    </source>
</reference>
<proteinExistence type="predicted"/>
<name>A0ACB0Z191_MELEN</name>
<comment type="caution">
    <text evidence="1">The sequence shown here is derived from an EMBL/GenBank/DDBJ whole genome shotgun (WGS) entry which is preliminary data.</text>
</comment>
<organism evidence="1 2">
    <name type="scientific">Meloidogyne enterolobii</name>
    <name type="common">Root-knot nematode worm</name>
    <name type="synonym">Meloidogyne mayaguensis</name>
    <dbReference type="NCBI Taxonomy" id="390850"/>
    <lineage>
        <taxon>Eukaryota</taxon>
        <taxon>Metazoa</taxon>
        <taxon>Ecdysozoa</taxon>
        <taxon>Nematoda</taxon>
        <taxon>Chromadorea</taxon>
        <taxon>Rhabditida</taxon>
        <taxon>Tylenchina</taxon>
        <taxon>Tylenchomorpha</taxon>
        <taxon>Tylenchoidea</taxon>
        <taxon>Meloidogynidae</taxon>
        <taxon>Meloidogyninae</taxon>
        <taxon>Meloidogyne</taxon>
    </lineage>
</organism>